<dbReference type="InterPro" id="IPR051487">
    <property type="entry name" value="Ser/Thr_Proteases_Immune/Dev"/>
</dbReference>
<comment type="caution">
    <text evidence="3">The sequence shown here is derived from an EMBL/GenBank/DDBJ whole genome shotgun (WGS) entry which is preliminary data.</text>
</comment>
<reference evidence="3 4" key="1">
    <citation type="submission" date="2020-07" db="EMBL/GenBank/DDBJ databases">
        <authorList>
            <person name="Sun Q."/>
        </authorList>
    </citation>
    <scope>NUCLEOTIDE SEQUENCE [LARGE SCALE GENOMIC DNA]</scope>
    <source>
        <strain evidence="3 4">MAH-1</strain>
    </source>
</reference>
<dbReference type="Gene3D" id="2.40.10.10">
    <property type="entry name" value="Trypsin-like serine proteases"/>
    <property type="match status" value="1"/>
</dbReference>
<name>A0A7Y8XYZ2_9FLAO</name>
<protein>
    <submittedName>
        <fullName evidence="3">Trypsin-like serine protease</fullName>
    </submittedName>
</protein>
<keyword evidence="3" id="KW-0378">Hydrolase</keyword>
<keyword evidence="3" id="KW-0645">Protease</keyword>
<dbReference type="Pfam" id="PF00089">
    <property type="entry name" value="Trypsin"/>
    <property type="match status" value="1"/>
</dbReference>
<dbReference type="GO" id="GO:0004252">
    <property type="term" value="F:serine-type endopeptidase activity"/>
    <property type="evidence" value="ECO:0007669"/>
    <property type="project" value="InterPro"/>
</dbReference>
<evidence type="ECO:0000313" key="4">
    <source>
        <dbReference type="Proteomes" id="UP000535020"/>
    </source>
</evidence>
<dbReference type="InterPro" id="IPR018114">
    <property type="entry name" value="TRYPSIN_HIS"/>
</dbReference>
<dbReference type="AlphaFoldDB" id="A0A7Y8XYZ2"/>
<accession>A0A7Y8XYZ2</accession>
<dbReference type="SUPFAM" id="SSF50494">
    <property type="entry name" value="Trypsin-like serine proteases"/>
    <property type="match status" value="1"/>
</dbReference>
<dbReference type="InterPro" id="IPR001254">
    <property type="entry name" value="Trypsin_dom"/>
</dbReference>
<dbReference type="PANTHER" id="PTHR24256">
    <property type="entry name" value="TRYPTASE-RELATED"/>
    <property type="match status" value="1"/>
</dbReference>
<dbReference type="GO" id="GO:0006508">
    <property type="term" value="P:proteolysis"/>
    <property type="evidence" value="ECO:0007669"/>
    <property type="project" value="UniProtKB-KW"/>
</dbReference>
<evidence type="ECO:0000256" key="1">
    <source>
        <dbReference type="ARBA" id="ARBA00023157"/>
    </source>
</evidence>
<dbReference type="Proteomes" id="UP000535020">
    <property type="component" value="Unassembled WGS sequence"/>
</dbReference>
<evidence type="ECO:0000313" key="3">
    <source>
        <dbReference type="EMBL" id="NYA69306.1"/>
    </source>
</evidence>
<organism evidence="3 4">
    <name type="scientific">Flavobacterium agri</name>
    <dbReference type="NCBI Taxonomy" id="2743471"/>
    <lineage>
        <taxon>Bacteria</taxon>
        <taxon>Pseudomonadati</taxon>
        <taxon>Bacteroidota</taxon>
        <taxon>Flavobacteriia</taxon>
        <taxon>Flavobacteriales</taxon>
        <taxon>Flavobacteriaceae</taxon>
        <taxon>Flavobacterium</taxon>
    </lineage>
</organism>
<feature type="domain" description="Peptidase S1" evidence="2">
    <location>
        <begin position="62"/>
        <end position="131"/>
    </location>
</feature>
<keyword evidence="1" id="KW-1015">Disulfide bond</keyword>
<dbReference type="InterPro" id="IPR009003">
    <property type="entry name" value="Peptidase_S1_PA"/>
</dbReference>
<dbReference type="InterPro" id="IPR043504">
    <property type="entry name" value="Peptidase_S1_PA_chymotrypsin"/>
</dbReference>
<proteinExistence type="predicted"/>
<sequence>MSAHKKCNCSKEFDAETSYRRLNEKYNDLVEIISENLVTDANKRGLSDREMKDFSLDVLMRIVGGKKVGHGGYPDCALVGRRNSNGSLDWFCSGVLIHPRIVLTAAHCYNPSNSYVVLLGRIAKIHLRKRKSSKPKKPYRISAINRPRNTMIYVSSF</sequence>
<evidence type="ECO:0000259" key="2">
    <source>
        <dbReference type="Pfam" id="PF00089"/>
    </source>
</evidence>
<gene>
    <name evidence="3" type="ORF">HZF10_00125</name>
</gene>
<dbReference type="EMBL" id="JACBJI010000001">
    <property type="protein sequence ID" value="NYA69306.1"/>
    <property type="molecule type" value="Genomic_DNA"/>
</dbReference>
<dbReference type="PROSITE" id="PS00134">
    <property type="entry name" value="TRYPSIN_HIS"/>
    <property type="match status" value="1"/>
</dbReference>
<keyword evidence="4" id="KW-1185">Reference proteome</keyword>